<sequence length="126" mass="13166">MMRDKVRTDQRGGGSASVGMLLLVPAIMLMTFGGIEIGLWYHAHQSTLAAAQSAAEAQRVVHPDPGSAQEAAERITSHGGVRDTRISVSDDGATVTVTVSGRAPSMLGLHLPAVSSTTSMPKERLS</sequence>
<organism evidence="4 5">
    <name type="scientific">Cutibacterium modestum</name>
    <dbReference type="NCBI Taxonomy" id="2559073"/>
    <lineage>
        <taxon>Bacteria</taxon>
        <taxon>Bacillati</taxon>
        <taxon>Actinomycetota</taxon>
        <taxon>Actinomycetes</taxon>
        <taxon>Propionibacteriales</taxon>
        <taxon>Propionibacteriaceae</taxon>
        <taxon>Cutibacterium</taxon>
    </lineage>
</organism>
<keyword evidence="2" id="KW-0812">Transmembrane</keyword>
<protein>
    <recommendedName>
        <fullName evidence="3">TadE-like domain-containing protein</fullName>
    </recommendedName>
</protein>
<evidence type="ECO:0000259" key="3">
    <source>
        <dbReference type="Pfam" id="PF07811"/>
    </source>
</evidence>
<keyword evidence="2" id="KW-1133">Transmembrane helix</keyword>
<evidence type="ECO:0000256" key="1">
    <source>
        <dbReference type="SAM" id="MobiDB-lite"/>
    </source>
</evidence>
<accession>A0AAD1KRR7</accession>
<dbReference type="Proteomes" id="UP000825072">
    <property type="component" value="Chromosome 2"/>
</dbReference>
<keyword evidence="2" id="KW-0472">Membrane</keyword>
<dbReference type="AlphaFoldDB" id="A0AAD1KRR7"/>
<dbReference type="Pfam" id="PF07811">
    <property type="entry name" value="TadE"/>
    <property type="match status" value="1"/>
</dbReference>
<keyword evidence="4" id="KW-0614">Plasmid</keyword>
<feature type="compositionally biased region" description="Basic and acidic residues" evidence="1">
    <location>
        <begin position="71"/>
        <end position="85"/>
    </location>
</feature>
<reference evidence="4" key="1">
    <citation type="submission" date="2021-06" db="EMBL/GenBank/DDBJ databases">
        <title>Genome sequence of Cutibacterium modestum strain KB17-24694.</title>
        <authorList>
            <person name="Dekio I."/>
            <person name="Asahina A."/>
            <person name="Nishida M."/>
        </authorList>
    </citation>
    <scope>NUCLEOTIDE SEQUENCE</scope>
    <source>
        <strain evidence="4">KB17-24694</strain>
        <plasmid evidence="4">pKB17-24694</plasmid>
    </source>
</reference>
<evidence type="ECO:0000256" key="2">
    <source>
        <dbReference type="SAM" id="Phobius"/>
    </source>
</evidence>
<gene>
    <name evidence="4" type="ORF">KB1_25290</name>
</gene>
<evidence type="ECO:0000313" key="5">
    <source>
        <dbReference type="Proteomes" id="UP000825072"/>
    </source>
</evidence>
<proteinExistence type="predicted"/>
<evidence type="ECO:0000313" key="4">
    <source>
        <dbReference type="EMBL" id="BCY26539.1"/>
    </source>
</evidence>
<feature type="transmembrane region" description="Helical" evidence="2">
    <location>
        <begin position="21"/>
        <end position="43"/>
    </location>
</feature>
<dbReference type="EMBL" id="AP024748">
    <property type="protein sequence ID" value="BCY26539.1"/>
    <property type="molecule type" value="Genomic_DNA"/>
</dbReference>
<feature type="domain" description="TadE-like" evidence="3">
    <location>
        <begin position="14"/>
        <end position="55"/>
    </location>
</feature>
<name>A0AAD1KRR7_9ACTN</name>
<dbReference type="InterPro" id="IPR012495">
    <property type="entry name" value="TadE-like_dom"/>
</dbReference>
<geneLocation type="plasmid" evidence="4">
    <name>pKB17-24694</name>
</geneLocation>
<feature type="region of interest" description="Disordered" evidence="1">
    <location>
        <begin position="60"/>
        <end position="86"/>
    </location>
</feature>